<reference evidence="2 3" key="1">
    <citation type="submission" date="2022-08" db="EMBL/GenBank/DDBJ databases">
        <authorList>
            <person name="Li F."/>
        </authorList>
    </citation>
    <scope>NUCLEOTIDE SEQUENCE [LARGE SCALE GENOMIC DNA]</scope>
    <source>
        <strain evidence="2 3">10F1B-8-1</strain>
    </source>
</reference>
<evidence type="ECO:0000313" key="3">
    <source>
        <dbReference type="Proteomes" id="UP001205337"/>
    </source>
</evidence>
<dbReference type="Pfam" id="PF01996">
    <property type="entry name" value="F420_ligase"/>
    <property type="match status" value="1"/>
</dbReference>
<comment type="caution">
    <text evidence="2">The sequence shown here is derived from an EMBL/GenBank/DDBJ whole genome shotgun (WGS) entry which is preliminary data.</text>
</comment>
<protein>
    <submittedName>
        <fullName evidence="2">Coenzyme F420-0:L-glutamate ligase</fullName>
        <ecNumber evidence="2">6.3.2.31</ecNumber>
    </submittedName>
</protein>
<accession>A0ABT1ZBR9</accession>
<proteinExistence type="predicted"/>
<gene>
    <name evidence="2" type="ORF">NUH29_01015</name>
</gene>
<feature type="domain" description="Coenzyme F420:L-glutamate ligase-like" evidence="1">
    <location>
        <begin position="27"/>
        <end position="193"/>
    </location>
</feature>
<name>A0ABT1ZBR9_9MICO</name>
<dbReference type="InterPro" id="IPR002847">
    <property type="entry name" value="F420-0_gamma-glut_ligase-dom"/>
</dbReference>
<evidence type="ECO:0000259" key="1">
    <source>
        <dbReference type="Pfam" id="PF01996"/>
    </source>
</evidence>
<organism evidence="2 3">
    <name type="scientific">Protaetiibacter mangrovi</name>
    <dbReference type="NCBI Taxonomy" id="2970926"/>
    <lineage>
        <taxon>Bacteria</taxon>
        <taxon>Bacillati</taxon>
        <taxon>Actinomycetota</taxon>
        <taxon>Actinomycetes</taxon>
        <taxon>Micrococcales</taxon>
        <taxon>Microbacteriaceae</taxon>
        <taxon>Protaetiibacter</taxon>
    </lineage>
</organism>
<dbReference type="EC" id="6.3.2.31" evidence="2"/>
<dbReference type="Gene3D" id="3.30.1330.100">
    <property type="entry name" value="CofE-like"/>
    <property type="match status" value="1"/>
</dbReference>
<keyword evidence="3" id="KW-1185">Reference proteome</keyword>
<dbReference type="Proteomes" id="UP001205337">
    <property type="component" value="Unassembled WGS sequence"/>
</dbReference>
<evidence type="ECO:0000313" key="2">
    <source>
        <dbReference type="EMBL" id="MCS0498129.1"/>
    </source>
</evidence>
<sequence>MDVPYDENRTRPREVEVDGVRYERLPIKTHVVLPGESLDAVIERYALGELRDGDWLFMTEKMVAGSQGRAYPVAEVHPRPLAVWLSKRVVRTPWGIGLGIPETMEMAIREVGTLRILFAAGVSVVSKKVFRRSGDFYRIAGPKARGIDGPGYPTIPPYDEMVVLTAAKPKQTSEHVRDVISAAGVRADVLLVDINDIGGNVLGSTLTREQEKLVARILQDNPIGQGHESTPLGVIRRATR</sequence>
<dbReference type="GO" id="GO:0052618">
    <property type="term" value="F:coenzyme F420-0:L-glutamate ligase activity"/>
    <property type="evidence" value="ECO:0007669"/>
    <property type="project" value="UniProtKB-EC"/>
</dbReference>
<keyword evidence="2" id="KW-0436">Ligase</keyword>
<dbReference type="RefSeq" id="WP_258797004.1">
    <property type="nucleotide sequence ID" value="NZ_JANTHX010000003.1"/>
</dbReference>
<dbReference type="SUPFAM" id="SSF144010">
    <property type="entry name" value="CofE-like"/>
    <property type="match status" value="1"/>
</dbReference>
<dbReference type="EMBL" id="JANTHX010000003">
    <property type="protein sequence ID" value="MCS0498129.1"/>
    <property type="molecule type" value="Genomic_DNA"/>
</dbReference>